<proteinExistence type="predicted"/>
<protein>
    <submittedName>
        <fullName evidence="2">Uncharacterized protein</fullName>
    </submittedName>
</protein>
<evidence type="ECO:0000313" key="2">
    <source>
        <dbReference type="EMBL" id="SEQ32427.1"/>
    </source>
</evidence>
<dbReference type="EMBL" id="FOGD01000001">
    <property type="protein sequence ID" value="SEQ32427.1"/>
    <property type="molecule type" value="Genomic_DNA"/>
</dbReference>
<accession>A0A1H9F3G5</accession>
<sequence length="197" mass="21124">MTVPSLMERLKAVPVAPVAPQTLHGATEKNDILRGENASVAPVAPVAPKKERGQSENQKSPSDWTPSPPAPDPGIAPLLALAMALCDRTGASDKARQDWRTDIEQTPPGLRGDLQRYLQSQLPMQASAPAKAPVQTPVPKPLPKFHVAQPWNVADRTYQAHHWSCPTCKAAARSGGHSARCTEGQQLHSAYEQAAAK</sequence>
<feature type="compositionally biased region" description="Polar residues" evidence="1">
    <location>
        <begin position="55"/>
        <end position="65"/>
    </location>
</feature>
<dbReference type="STRING" id="180197.SAMN02982919_00444"/>
<dbReference type="RefSeq" id="WP_091452052.1">
    <property type="nucleotide sequence ID" value="NZ_FOGD01000001.1"/>
</dbReference>
<evidence type="ECO:0000313" key="3">
    <source>
        <dbReference type="Proteomes" id="UP000199766"/>
    </source>
</evidence>
<name>A0A1H9F3G5_9BURK</name>
<dbReference type="AlphaFoldDB" id="A0A1H9F3G5"/>
<organism evidence="2 3">
    <name type="scientific">Giesbergeria anulus</name>
    <dbReference type="NCBI Taxonomy" id="180197"/>
    <lineage>
        <taxon>Bacteria</taxon>
        <taxon>Pseudomonadati</taxon>
        <taxon>Pseudomonadota</taxon>
        <taxon>Betaproteobacteria</taxon>
        <taxon>Burkholderiales</taxon>
        <taxon>Comamonadaceae</taxon>
        <taxon>Giesbergeria</taxon>
    </lineage>
</organism>
<keyword evidence="3" id="KW-1185">Reference proteome</keyword>
<dbReference type="Proteomes" id="UP000199766">
    <property type="component" value="Unassembled WGS sequence"/>
</dbReference>
<evidence type="ECO:0000256" key="1">
    <source>
        <dbReference type="SAM" id="MobiDB-lite"/>
    </source>
</evidence>
<gene>
    <name evidence="2" type="ORF">SAMN02982919_00444</name>
</gene>
<reference evidence="2 3" key="1">
    <citation type="submission" date="2016-10" db="EMBL/GenBank/DDBJ databases">
        <authorList>
            <person name="de Groot N.N."/>
        </authorList>
    </citation>
    <scope>NUCLEOTIDE SEQUENCE [LARGE SCALE GENOMIC DNA]</scope>
    <source>
        <strain evidence="2 3">ATCC 35958</strain>
    </source>
</reference>
<feature type="region of interest" description="Disordered" evidence="1">
    <location>
        <begin position="1"/>
        <end position="75"/>
    </location>
</feature>
<dbReference type="OrthoDB" id="8821355at2"/>